<dbReference type="SUPFAM" id="SSF51182">
    <property type="entry name" value="RmlC-like cupins"/>
    <property type="match status" value="2"/>
</dbReference>
<accession>A0A1D8AUI2</accession>
<name>A0A1D8AUI2_9BACT</name>
<keyword evidence="5" id="KW-1185">Reference proteome</keyword>
<keyword evidence="1" id="KW-0479">Metal-binding</keyword>
<dbReference type="PANTHER" id="PTHR35848">
    <property type="entry name" value="OXALATE-BINDING PROTEIN"/>
    <property type="match status" value="1"/>
</dbReference>
<evidence type="ECO:0000259" key="3">
    <source>
        <dbReference type="Pfam" id="PF07883"/>
    </source>
</evidence>
<feature type="domain" description="Cupin type-2" evidence="3">
    <location>
        <begin position="194"/>
        <end position="260"/>
    </location>
</feature>
<organism evidence="4 5">
    <name type="scientific">Lacunisphaera limnophila</name>
    <dbReference type="NCBI Taxonomy" id="1838286"/>
    <lineage>
        <taxon>Bacteria</taxon>
        <taxon>Pseudomonadati</taxon>
        <taxon>Verrucomicrobiota</taxon>
        <taxon>Opitutia</taxon>
        <taxon>Opitutales</taxon>
        <taxon>Opitutaceae</taxon>
        <taxon>Lacunisphaera</taxon>
    </lineage>
</organism>
<evidence type="ECO:0000313" key="5">
    <source>
        <dbReference type="Proteomes" id="UP000095228"/>
    </source>
</evidence>
<dbReference type="EMBL" id="CP016094">
    <property type="protein sequence ID" value="AOS44530.1"/>
    <property type="molecule type" value="Genomic_DNA"/>
</dbReference>
<dbReference type="InterPro" id="IPR051610">
    <property type="entry name" value="GPI/OXD"/>
</dbReference>
<dbReference type="KEGG" id="obg:Verru16b_01592"/>
<dbReference type="STRING" id="1838286.Verru16b_01592"/>
<feature type="domain" description="Cupin type-2" evidence="3">
    <location>
        <begin position="66"/>
        <end position="131"/>
    </location>
</feature>
<dbReference type="Proteomes" id="UP000095228">
    <property type="component" value="Chromosome"/>
</dbReference>
<evidence type="ECO:0000256" key="2">
    <source>
        <dbReference type="SAM" id="SignalP"/>
    </source>
</evidence>
<proteinExistence type="predicted"/>
<dbReference type="AlphaFoldDB" id="A0A1D8AUI2"/>
<dbReference type="Pfam" id="PF07883">
    <property type="entry name" value="Cupin_2"/>
    <property type="match status" value="2"/>
</dbReference>
<dbReference type="Gene3D" id="2.60.120.10">
    <property type="entry name" value="Jelly Rolls"/>
    <property type="match status" value="2"/>
</dbReference>
<evidence type="ECO:0000256" key="1">
    <source>
        <dbReference type="ARBA" id="ARBA00022723"/>
    </source>
</evidence>
<dbReference type="InterPro" id="IPR011051">
    <property type="entry name" value="RmlC_Cupin_sf"/>
</dbReference>
<dbReference type="RefSeq" id="WP_069961769.1">
    <property type="nucleotide sequence ID" value="NZ_CP016094.1"/>
</dbReference>
<dbReference type="GO" id="GO:0046872">
    <property type="term" value="F:metal ion binding"/>
    <property type="evidence" value="ECO:0007669"/>
    <property type="project" value="UniProtKB-KW"/>
</dbReference>
<dbReference type="InterPro" id="IPR013096">
    <property type="entry name" value="Cupin_2"/>
</dbReference>
<sequence length="275" mass="29870">MRTPLRWCLILLMLSLPLAAAEPAPLGSTVFTWESLAVHATGVGERRDVARNPTATMQEFECHISTLNPALASHPPHTHPQEEIIILRDGELDVHINGTQTRVGPGALFFFAANDPHAVQNRGDKPATYFVFNFSSATTTRLRGQAPLPADPGRLGSRIFQWDELVAVPTKAGERRDVIDLPTATLANYECHVTTIGPGLAPHAPHRHPDEEVLLLKEGQLDVTINGVTTRATPGSIVFVSSGDEHGWKNTGATPATYYVMRIRTEATPAALAMK</sequence>
<dbReference type="InterPro" id="IPR014710">
    <property type="entry name" value="RmlC-like_jellyroll"/>
</dbReference>
<feature type="chain" id="PRO_5009105209" description="Cupin type-2 domain-containing protein" evidence="2">
    <location>
        <begin position="21"/>
        <end position="275"/>
    </location>
</feature>
<evidence type="ECO:0000313" key="4">
    <source>
        <dbReference type="EMBL" id="AOS44530.1"/>
    </source>
</evidence>
<reference evidence="4 5" key="1">
    <citation type="submission" date="2016-06" db="EMBL/GenBank/DDBJ databases">
        <title>Three novel species with peptidoglycan cell walls form the new genus Lacunisphaera gen. nov. in the family Opitutaceae of the verrucomicrobial subdivision 4.</title>
        <authorList>
            <person name="Rast P."/>
            <person name="Gloeckner I."/>
            <person name="Jogler M."/>
            <person name="Boedeker C."/>
            <person name="Jeske O."/>
            <person name="Wiegand S."/>
            <person name="Reinhardt R."/>
            <person name="Schumann P."/>
            <person name="Rohde M."/>
            <person name="Spring S."/>
            <person name="Gloeckner F.O."/>
            <person name="Jogler C."/>
        </authorList>
    </citation>
    <scope>NUCLEOTIDE SEQUENCE [LARGE SCALE GENOMIC DNA]</scope>
    <source>
        <strain evidence="4 5">IG16b</strain>
    </source>
</reference>
<keyword evidence="2" id="KW-0732">Signal</keyword>
<dbReference type="CDD" id="cd02209">
    <property type="entry name" value="cupin_XRE_C"/>
    <property type="match status" value="2"/>
</dbReference>
<gene>
    <name evidence="4" type="ORF">Verru16b_01592</name>
</gene>
<feature type="signal peptide" evidence="2">
    <location>
        <begin position="1"/>
        <end position="20"/>
    </location>
</feature>
<protein>
    <recommendedName>
        <fullName evidence="3">Cupin type-2 domain-containing protein</fullName>
    </recommendedName>
</protein>
<dbReference type="OrthoDB" id="9792093at2"/>